<evidence type="ECO:0000313" key="5">
    <source>
        <dbReference type="EMBL" id="MBA4495108.1"/>
    </source>
</evidence>
<keyword evidence="2 5" id="KW-0808">Transferase</keyword>
<dbReference type="InterPro" id="IPR029063">
    <property type="entry name" value="SAM-dependent_MTases_sf"/>
</dbReference>
<organism evidence="5 6">
    <name type="scientific">Paenactinomyces guangxiensis</name>
    <dbReference type="NCBI Taxonomy" id="1490290"/>
    <lineage>
        <taxon>Bacteria</taxon>
        <taxon>Bacillati</taxon>
        <taxon>Bacillota</taxon>
        <taxon>Bacilli</taxon>
        <taxon>Bacillales</taxon>
        <taxon>Thermoactinomycetaceae</taxon>
        <taxon>Paenactinomyces</taxon>
    </lineage>
</organism>
<dbReference type="SUPFAM" id="SSF53335">
    <property type="entry name" value="S-adenosyl-L-methionine-dependent methyltransferases"/>
    <property type="match status" value="1"/>
</dbReference>
<protein>
    <submittedName>
        <fullName evidence="5">Site-specific DNA-methyltransferase</fullName>
    </submittedName>
</protein>
<gene>
    <name evidence="5" type="ORF">H1191_12395</name>
</gene>
<dbReference type="EMBL" id="JACEIQ010000012">
    <property type="protein sequence ID" value="MBA4495108.1"/>
    <property type="molecule type" value="Genomic_DNA"/>
</dbReference>
<dbReference type="GO" id="GO:0003677">
    <property type="term" value="F:DNA binding"/>
    <property type="evidence" value="ECO:0007669"/>
    <property type="project" value="InterPro"/>
</dbReference>
<keyword evidence="3" id="KW-0680">Restriction system</keyword>
<sequence>MWNVSTKPFKGAHFAVFPPDLIKPCILAGCPEKTCPHCGAPWARKTERLTVNKEGRGPSKKNHREYLGEETIFKNGHGRAGDTIVNTIGWEPVCKCEDNDGSGKGIVLDPFFGSGTVGLVASELKRQYIGIELNPAYVEMSKVRTS</sequence>
<dbReference type="Gene3D" id="3.40.50.150">
    <property type="entry name" value="Vaccinia Virus protein VP39"/>
    <property type="match status" value="1"/>
</dbReference>
<dbReference type="GO" id="GO:0009307">
    <property type="term" value="P:DNA restriction-modification system"/>
    <property type="evidence" value="ECO:0007669"/>
    <property type="project" value="UniProtKB-KW"/>
</dbReference>
<dbReference type="Pfam" id="PF01555">
    <property type="entry name" value="N6_N4_Mtase"/>
    <property type="match status" value="1"/>
</dbReference>
<dbReference type="PRINTS" id="PR00508">
    <property type="entry name" value="S21N4MTFRASE"/>
</dbReference>
<dbReference type="InterPro" id="IPR001091">
    <property type="entry name" value="RM_Methyltransferase"/>
</dbReference>
<keyword evidence="6" id="KW-1185">Reference proteome</keyword>
<feature type="domain" description="DNA methylase N-4/N-6" evidence="4">
    <location>
        <begin position="105"/>
        <end position="142"/>
    </location>
</feature>
<evidence type="ECO:0000256" key="1">
    <source>
        <dbReference type="ARBA" id="ARBA00022603"/>
    </source>
</evidence>
<name>A0A7W2A9P9_9BACL</name>
<keyword evidence="1 5" id="KW-0489">Methyltransferase</keyword>
<evidence type="ECO:0000256" key="3">
    <source>
        <dbReference type="ARBA" id="ARBA00022747"/>
    </source>
</evidence>
<evidence type="ECO:0000313" key="6">
    <source>
        <dbReference type="Proteomes" id="UP000535491"/>
    </source>
</evidence>
<proteinExistence type="predicted"/>
<reference evidence="5 6" key="1">
    <citation type="submission" date="2020-07" db="EMBL/GenBank/DDBJ databases">
        <authorList>
            <person name="Feng H."/>
        </authorList>
    </citation>
    <scope>NUCLEOTIDE SEQUENCE [LARGE SCALE GENOMIC DNA]</scope>
    <source>
        <strain evidence="6">s-10</strain>
    </source>
</reference>
<evidence type="ECO:0000256" key="2">
    <source>
        <dbReference type="ARBA" id="ARBA00022679"/>
    </source>
</evidence>
<dbReference type="Proteomes" id="UP000535491">
    <property type="component" value="Unassembled WGS sequence"/>
</dbReference>
<dbReference type="GO" id="GO:0032259">
    <property type="term" value="P:methylation"/>
    <property type="evidence" value="ECO:0007669"/>
    <property type="project" value="UniProtKB-KW"/>
</dbReference>
<dbReference type="AlphaFoldDB" id="A0A7W2A9P9"/>
<accession>A0A7W2A9P9</accession>
<evidence type="ECO:0000259" key="4">
    <source>
        <dbReference type="Pfam" id="PF01555"/>
    </source>
</evidence>
<dbReference type="GO" id="GO:0008170">
    <property type="term" value="F:N-methyltransferase activity"/>
    <property type="evidence" value="ECO:0007669"/>
    <property type="project" value="InterPro"/>
</dbReference>
<dbReference type="InterPro" id="IPR002941">
    <property type="entry name" value="DNA_methylase_N4/N6"/>
</dbReference>
<comment type="caution">
    <text evidence="5">The sequence shown here is derived from an EMBL/GenBank/DDBJ whole genome shotgun (WGS) entry which is preliminary data.</text>
</comment>